<feature type="transmembrane region" description="Helical" evidence="1">
    <location>
        <begin position="135"/>
        <end position="155"/>
    </location>
</feature>
<keyword evidence="1" id="KW-0472">Membrane</keyword>
<feature type="non-terminal residue" evidence="2">
    <location>
        <position position="1"/>
    </location>
</feature>
<sequence length="263" mass="29191">PAPLLTHLGSICRSKTMKIENEGDIYLESLWVLSLFGATALLRLAVGQLCCQKICFQILNAGFVSAHTVDVFASCSGGARSLGFGASYRMWRLDPILPSYACLIPLLCWIVGLPIKLTAVTAVRPNAILGPTYTWIVGYLWIGLAICVQISAIFYDRACGIRNSDGRIVSYRRIFQSRFCTSNGIAMMYSADDVDNDRKLVSHIDRKLGMAIEWRKSDSNTMSLYVRAEQRDSLELVEVDYPNPVKQENSKGIAYEHVLPVVG</sequence>
<reference evidence="2" key="1">
    <citation type="submission" date="2015-04" db="EMBL/GenBank/DDBJ databases">
        <title>The genome sequence of the plant pathogenic Rhizarian Plasmodiophora brassicae reveals insights in its biotrophic life cycle and the origin of chitin synthesis.</title>
        <authorList>
            <person name="Schwelm A."/>
            <person name="Fogelqvist J."/>
            <person name="Knaust A."/>
            <person name="Julke S."/>
            <person name="Lilja T."/>
            <person name="Dhandapani V."/>
            <person name="Bonilla-Rosso G."/>
            <person name="Karlsson M."/>
            <person name="Shevchenko A."/>
            <person name="Choi S.R."/>
            <person name="Kim H.G."/>
            <person name="Park J.Y."/>
            <person name="Lim Y.P."/>
            <person name="Ludwig-Muller J."/>
            <person name="Dixelius C."/>
        </authorList>
    </citation>
    <scope>NUCLEOTIDE SEQUENCE</scope>
    <source>
        <tissue evidence="2">Potato root galls</tissue>
    </source>
</reference>
<proteinExistence type="predicted"/>
<dbReference type="AlphaFoldDB" id="A0A0H5REM8"/>
<keyword evidence="1" id="KW-0812">Transmembrane</keyword>
<feature type="transmembrane region" description="Helical" evidence="1">
    <location>
        <begin position="25"/>
        <end position="46"/>
    </location>
</feature>
<keyword evidence="1" id="KW-1133">Transmembrane helix</keyword>
<feature type="transmembrane region" description="Helical" evidence="1">
    <location>
        <begin position="97"/>
        <end position="115"/>
    </location>
</feature>
<evidence type="ECO:0000313" key="2">
    <source>
        <dbReference type="EMBL" id="CRZ11987.1"/>
    </source>
</evidence>
<evidence type="ECO:0000256" key="1">
    <source>
        <dbReference type="SAM" id="Phobius"/>
    </source>
</evidence>
<dbReference type="EMBL" id="HACM01011545">
    <property type="protein sequence ID" value="CRZ11987.1"/>
    <property type="molecule type" value="Transcribed_RNA"/>
</dbReference>
<accession>A0A0H5REM8</accession>
<name>A0A0H5REM8_9EUKA</name>
<organism evidence="2">
    <name type="scientific">Spongospora subterranea</name>
    <dbReference type="NCBI Taxonomy" id="70186"/>
    <lineage>
        <taxon>Eukaryota</taxon>
        <taxon>Sar</taxon>
        <taxon>Rhizaria</taxon>
        <taxon>Endomyxa</taxon>
        <taxon>Phytomyxea</taxon>
        <taxon>Plasmodiophorida</taxon>
        <taxon>Plasmodiophoridae</taxon>
        <taxon>Spongospora</taxon>
    </lineage>
</organism>
<protein>
    <submittedName>
        <fullName evidence="2">Uncharacterized protein</fullName>
    </submittedName>
</protein>